<evidence type="ECO:0000259" key="2">
    <source>
        <dbReference type="Pfam" id="PF19424"/>
    </source>
</evidence>
<feature type="compositionally biased region" description="Polar residues" evidence="1">
    <location>
        <begin position="231"/>
        <end position="244"/>
    </location>
</feature>
<proteinExistence type="predicted"/>
<dbReference type="PANTHER" id="PTHR31781:SF1">
    <property type="entry name" value="PROTEIN UNC-80 HOMOLOG"/>
    <property type="match status" value="1"/>
</dbReference>
<dbReference type="GO" id="GO:0005261">
    <property type="term" value="F:monoatomic cation channel activity"/>
    <property type="evidence" value="ECO:0007669"/>
    <property type="project" value="TreeGrafter"/>
</dbReference>
<feature type="non-terminal residue" evidence="3">
    <location>
        <position position="1"/>
    </location>
</feature>
<accession>A0A819WP60</accession>
<dbReference type="PANTHER" id="PTHR31781">
    <property type="entry name" value="UNC80"/>
    <property type="match status" value="1"/>
</dbReference>
<comment type="caution">
    <text evidence="3">The sequence shown here is derived from an EMBL/GenBank/DDBJ whole genome shotgun (WGS) entry which is preliminary data.</text>
</comment>
<dbReference type="GO" id="GO:0055080">
    <property type="term" value="P:monoatomic cation homeostasis"/>
    <property type="evidence" value="ECO:0007669"/>
    <property type="project" value="TreeGrafter"/>
</dbReference>
<feature type="region of interest" description="Disordered" evidence="1">
    <location>
        <begin position="181"/>
        <end position="256"/>
    </location>
</feature>
<feature type="compositionally biased region" description="Low complexity" evidence="1">
    <location>
        <begin position="181"/>
        <end position="201"/>
    </location>
</feature>
<gene>
    <name evidence="3" type="ORF">OKA104_LOCUS36961</name>
</gene>
<evidence type="ECO:0000313" key="4">
    <source>
        <dbReference type="Proteomes" id="UP000663881"/>
    </source>
</evidence>
<dbReference type="EMBL" id="CAJOAY010005956">
    <property type="protein sequence ID" value="CAF4125343.1"/>
    <property type="molecule type" value="Genomic_DNA"/>
</dbReference>
<dbReference type="AlphaFoldDB" id="A0A819WP60"/>
<name>A0A819WP60_9BILA</name>
<reference evidence="3" key="1">
    <citation type="submission" date="2021-02" db="EMBL/GenBank/DDBJ databases">
        <authorList>
            <person name="Nowell W R."/>
        </authorList>
    </citation>
    <scope>NUCLEOTIDE SEQUENCE</scope>
</reference>
<feature type="compositionally biased region" description="Basic and acidic residues" evidence="1">
    <location>
        <begin position="217"/>
        <end position="226"/>
    </location>
</feature>
<evidence type="ECO:0000313" key="3">
    <source>
        <dbReference type="EMBL" id="CAF4125343.1"/>
    </source>
</evidence>
<dbReference type="InterPro" id="IPR045852">
    <property type="entry name" value="UNC80_central"/>
</dbReference>
<sequence length="280" mass="31437">MFKDTRTRTGSLIGGDDHSLYTHHEESLPVDLTLVRLDLLRLNFMMESCPLDSLPDPHFSIVFLFWFDSPVISKAPYLVQCANFALSSRLETILDNKQKQLATYNNNNTKETGIGEGGATLWNSEETYEDYYNEVVVNRSRHDCPYLLHIIGCLLHCEITSFLRETYDKLPKLSTMSTTNNNFQQKQQQQQQQLQQRTNNQATSAPPTVVETSSSLTDKRSNDRIRMGSVVSETSNRSSASMSSEHPGLSPQASSVTIPPVLSTIPATVINMNPSLSSER</sequence>
<dbReference type="GO" id="GO:0034703">
    <property type="term" value="C:cation channel complex"/>
    <property type="evidence" value="ECO:0007669"/>
    <property type="project" value="TreeGrafter"/>
</dbReference>
<feature type="compositionally biased region" description="Polar residues" evidence="1">
    <location>
        <begin position="202"/>
        <end position="216"/>
    </location>
</feature>
<evidence type="ECO:0000256" key="1">
    <source>
        <dbReference type="SAM" id="MobiDB-lite"/>
    </source>
</evidence>
<protein>
    <recommendedName>
        <fullName evidence="2">Protein UNC80 central region domain-containing protein</fullName>
    </recommendedName>
</protein>
<feature type="domain" description="Protein UNC80 central region" evidence="2">
    <location>
        <begin position="124"/>
        <end position="244"/>
    </location>
</feature>
<organism evidence="3 4">
    <name type="scientific">Adineta steineri</name>
    <dbReference type="NCBI Taxonomy" id="433720"/>
    <lineage>
        <taxon>Eukaryota</taxon>
        <taxon>Metazoa</taxon>
        <taxon>Spiralia</taxon>
        <taxon>Gnathifera</taxon>
        <taxon>Rotifera</taxon>
        <taxon>Eurotatoria</taxon>
        <taxon>Bdelloidea</taxon>
        <taxon>Adinetida</taxon>
        <taxon>Adinetidae</taxon>
        <taxon>Adineta</taxon>
    </lineage>
</organism>
<dbReference type="Pfam" id="PF19424">
    <property type="entry name" value="UNC80"/>
    <property type="match status" value="1"/>
</dbReference>
<dbReference type="Proteomes" id="UP000663881">
    <property type="component" value="Unassembled WGS sequence"/>
</dbReference>
<dbReference type="GO" id="GO:0030424">
    <property type="term" value="C:axon"/>
    <property type="evidence" value="ECO:0007669"/>
    <property type="project" value="TreeGrafter"/>
</dbReference>